<name>A0A934TME3_9RHOB</name>
<dbReference type="NCBIfam" id="TIGR00317">
    <property type="entry name" value="cobS"/>
    <property type="match status" value="1"/>
</dbReference>
<evidence type="ECO:0000256" key="6">
    <source>
        <dbReference type="ARBA" id="ARBA00015850"/>
    </source>
</evidence>
<feature type="transmembrane region" description="Helical" evidence="19">
    <location>
        <begin position="68"/>
        <end position="86"/>
    </location>
</feature>
<evidence type="ECO:0000256" key="10">
    <source>
        <dbReference type="ARBA" id="ARBA00022692"/>
    </source>
</evidence>
<evidence type="ECO:0000256" key="14">
    <source>
        <dbReference type="ARBA" id="ARBA00025228"/>
    </source>
</evidence>
<evidence type="ECO:0000256" key="13">
    <source>
        <dbReference type="ARBA" id="ARBA00023136"/>
    </source>
</evidence>
<dbReference type="GO" id="GO:0009236">
    <property type="term" value="P:cobalamin biosynthetic process"/>
    <property type="evidence" value="ECO:0007669"/>
    <property type="project" value="UniProtKB-UniRule"/>
</dbReference>
<evidence type="ECO:0000313" key="21">
    <source>
        <dbReference type="Proteomes" id="UP000706333"/>
    </source>
</evidence>
<dbReference type="EMBL" id="NHSD01000276">
    <property type="protein sequence ID" value="MBK5927837.1"/>
    <property type="molecule type" value="Genomic_DNA"/>
</dbReference>
<dbReference type="Proteomes" id="UP000706333">
    <property type="component" value="Unassembled WGS sequence"/>
</dbReference>
<comment type="cofactor">
    <cofactor evidence="1 19">
        <name>Mg(2+)</name>
        <dbReference type="ChEBI" id="CHEBI:18420"/>
    </cofactor>
</comment>
<proteinExistence type="inferred from homology"/>
<reference evidence="20" key="2">
    <citation type="journal article" date="2020" name="Microorganisms">
        <title>Osmotic Adaptation and Compatible Solute Biosynthesis of Phototrophic Bacteria as Revealed from Genome Analyses.</title>
        <authorList>
            <person name="Imhoff J.F."/>
            <person name="Rahn T."/>
            <person name="Kunzel S."/>
            <person name="Keller A."/>
            <person name="Neulinger S.C."/>
        </authorList>
    </citation>
    <scope>NUCLEOTIDE SEQUENCE</scope>
    <source>
        <strain evidence="20">LMG 28126</strain>
    </source>
</reference>
<dbReference type="AlphaFoldDB" id="A0A934TME3"/>
<gene>
    <name evidence="19" type="primary">cobS</name>
    <name evidence="20" type="ORF">CCR87_10940</name>
</gene>
<comment type="catalytic activity">
    <reaction evidence="17 19">
        <text>alpha-ribazole + adenosylcob(III)inamide-GDP = adenosylcob(III)alamin + GMP + H(+)</text>
        <dbReference type="Rhea" id="RHEA:16049"/>
        <dbReference type="ChEBI" id="CHEBI:10329"/>
        <dbReference type="ChEBI" id="CHEBI:15378"/>
        <dbReference type="ChEBI" id="CHEBI:18408"/>
        <dbReference type="ChEBI" id="CHEBI:58115"/>
        <dbReference type="ChEBI" id="CHEBI:60487"/>
        <dbReference type="EC" id="2.7.8.26"/>
    </reaction>
</comment>
<evidence type="ECO:0000256" key="16">
    <source>
        <dbReference type="ARBA" id="ARBA00032853"/>
    </source>
</evidence>
<evidence type="ECO:0000256" key="1">
    <source>
        <dbReference type="ARBA" id="ARBA00001946"/>
    </source>
</evidence>
<evidence type="ECO:0000256" key="3">
    <source>
        <dbReference type="ARBA" id="ARBA00004663"/>
    </source>
</evidence>
<dbReference type="RefSeq" id="WP_201157588.1">
    <property type="nucleotide sequence ID" value="NZ_NHSD01000276.1"/>
</dbReference>
<comment type="catalytic activity">
    <reaction evidence="18 19">
        <text>alpha-ribazole 5'-phosphate + adenosylcob(III)inamide-GDP = adenosylcob(III)alamin 5'-phosphate + GMP + H(+)</text>
        <dbReference type="Rhea" id="RHEA:23560"/>
        <dbReference type="ChEBI" id="CHEBI:15378"/>
        <dbReference type="ChEBI" id="CHEBI:57918"/>
        <dbReference type="ChEBI" id="CHEBI:58115"/>
        <dbReference type="ChEBI" id="CHEBI:60487"/>
        <dbReference type="ChEBI" id="CHEBI:60493"/>
        <dbReference type="EC" id="2.7.8.26"/>
    </reaction>
</comment>
<keyword evidence="9 19" id="KW-0808">Transferase</keyword>
<evidence type="ECO:0000256" key="8">
    <source>
        <dbReference type="ARBA" id="ARBA00022573"/>
    </source>
</evidence>
<evidence type="ECO:0000256" key="18">
    <source>
        <dbReference type="ARBA" id="ARBA00049504"/>
    </source>
</evidence>
<reference evidence="20" key="1">
    <citation type="submission" date="2017-05" db="EMBL/GenBank/DDBJ databases">
        <authorList>
            <person name="Imhoff J.F."/>
            <person name="Rahn T."/>
            <person name="Kuenzel S."/>
            <person name="Neulinger S.C."/>
        </authorList>
    </citation>
    <scope>NUCLEOTIDE SEQUENCE</scope>
    <source>
        <strain evidence="20">LMG 28126</strain>
    </source>
</reference>
<evidence type="ECO:0000256" key="12">
    <source>
        <dbReference type="ARBA" id="ARBA00022989"/>
    </source>
</evidence>
<keyword evidence="10 19" id="KW-0812">Transmembrane</keyword>
<evidence type="ECO:0000256" key="19">
    <source>
        <dbReference type="HAMAP-Rule" id="MF_00719"/>
    </source>
</evidence>
<dbReference type="PANTHER" id="PTHR34148:SF1">
    <property type="entry name" value="ADENOSYLCOBINAMIDE-GDP RIBAZOLETRANSFERASE"/>
    <property type="match status" value="1"/>
</dbReference>
<evidence type="ECO:0000256" key="5">
    <source>
        <dbReference type="ARBA" id="ARBA00013200"/>
    </source>
</evidence>
<dbReference type="GO" id="GO:0008818">
    <property type="term" value="F:cobalamin 5'-phosphate synthase activity"/>
    <property type="evidence" value="ECO:0007669"/>
    <property type="project" value="UniProtKB-UniRule"/>
</dbReference>
<evidence type="ECO:0000256" key="7">
    <source>
        <dbReference type="ARBA" id="ARBA00022475"/>
    </source>
</evidence>
<evidence type="ECO:0000256" key="4">
    <source>
        <dbReference type="ARBA" id="ARBA00010561"/>
    </source>
</evidence>
<dbReference type="PANTHER" id="PTHR34148">
    <property type="entry name" value="ADENOSYLCOBINAMIDE-GDP RIBAZOLETRANSFERASE"/>
    <property type="match status" value="1"/>
</dbReference>
<comment type="function">
    <text evidence="14 19">Joins adenosylcobinamide-GDP and alpha-ribazole to generate adenosylcobalamin (Ado-cobalamin). Also synthesizes adenosylcobalamin 5'-phosphate from adenosylcobinamide-GDP and alpha-ribazole 5'-phosphate.</text>
</comment>
<keyword evidence="21" id="KW-1185">Reference proteome</keyword>
<accession>A0A934TME3</accession>
<dbReference type="Pfam" id="PF02654">
    <property type="entry name" value="CobS"/>
    <property type="match status" value="1"/>
</dbReference>
<keyword evidence="11 19" id="KW-0460">Magnesium</keyword>
<dbReference type="HAMAP" id="MF_00719">
    <property type="entry name" value="CobS"/>
    <property type="match status" value="1"/>
</dbReference>
<keyword evidence="12 19" id="KW-1133">Transmembrane helix</keyword>
<evidence type="ECO:0000256" key="11">
    <source>
        <dbReference type="ARBA" id="ARBA00022842"/>
    </source>
</evidence>
<feature type="transmembrane region" description="Helical" evidence="19">
    <location>
        <begin position="42"/>
        <end position="62"/>
    </location>
</feature>
<comment type="similarity">
    <text evidence="4 19">Belongs to the CobS family.</text>
</comment>
<dbReference type="InterPro" id="IPR003805">
    <property type="entry name" value="CobS"/>
</dbReference>
<evidence type="ECO:0000313" key="20">
    <source>
        <dbReference type="EMBL" id="MBK5927837.1"/>
    </source>
</evidence>
<feature type="transmembrane region" description="Helical" evidence="19">
    <location>
        <begin position="209"/>
        <end position="227"/>
    </location>
</feature>
<organism evidence="20 21">
    <name type="scientific">Rhodobaculum claviforme</name>
    <dbReference type="NCBI Taxonomy" id="1549854"/>
    <lineage>
        <taxon>Bacteria</taxon>
        <taxon>Pseudomonadati</taxon>
        <taxon>Pseudomonadota</taxon>
        <taxon>Alphaproteobacteria</taxon>
        <taxon>Rhodobacterales</taxon>
        <taxon>Paracoccaceae</taxon>
        <taxon>Rhodobaculum</taxon>
    </lineage>
</organism>
<protein>
    <recommendedName>
        <fullName evidence="6 19">Adenosylcobinamide-GDP ribazoletransferase</fullName>
        <ecNumber evidence="5 19">2.7.8.26</ecNumber>
    </recommendedName>
    <alternativeName>
        <fullName evidence="16 19">Cobalamin synthase</fullName>
    </alternativeName>
    <alternativeName>
        <fullName evidence="15 19">Cobalamin-5'-phosphate synthase</fullName>
    </alternativeName>
</protein>
<keyword evidence="13 19" id="KW-0472">Membrane</keyword>
<evidence type="ECO:0000256" key="17">
    <source>
        <dbReference type="ARBA" id="ARBA00048623"/>
    </source>
</evidence>
<feature type="transmembrane region" description="Helical" evidence="19">
    <location>
        <begin position="116"/>
        <end position="138"/>
    </location>
</feature>
<comment type="pathway">
    <text evidence="3 19">Cofactor biosynthesis; adenosylcobalamin biosynthesis; adenosylcobalamin from cob(II)yrinate a,c-diamide: step 7/7.</text>
</comment>
<dbReference type="GO" id="GO:0005886">
    <property type="term" value="C:plasma membrane"/>
    <property type="evidence" value="ECO:0007669"/>
    <property type="project" value="UniProtKB-SubCell"/>
</dbReference>
<keyword evidence="7 19" id="KW-1003">Cell membrane</keyword>
<comment type="caution">
    <text evidence="20">The sequence shown here is derived from an EMBL/GenBank/DDBJ whole genome shotgun (WGS) entry which is preliminary data.</text>
</comment>
<sequence>MTPLSRWREERAVFLLTVQFLTRLPVRDPDLWSPARMARIPAWFPAVGVLTGAVMAAVWLGAGALWPPVLAALLAVAAGLLLTGAFHEDGFADACDGLGGGATRERALEIMRDSRLGTYGAAGLGLMLAGRVVALAAMPPVAGAVALVAGQATSRASAVLAIATGRYARDHGTAKPVQEGVTPADLGLALGTAAAVAALALWALPPGALLAGLGGMVLGHLAMRAYYERRLGGYTGDCLGAVQQCSEVGFLLGVLAWL</sequence>
<evidence type="ECO:0000256" key="2">
    <source>
        <dbReference type="ARBA" id="ARBA00004651"/>
    </source>
</evidence>
<evidence type="ECO:0000256" key="15">
    <source>
        <dbReference type="ARBA" id="ARBA00032605"/>
    </source>
</evidence>
<evidence type="ECO:0000256" key="9">
    <source>
        <dbReference type="ARBA" id="ARBA00022679"/>
    </source>
</evidence>
<keyword evidence="8 19" id="KW-0169">Cobalamin biosynthesis</keyword>
<dbReference type="GO" id="GO:0051073">
    <property type="term" value="F:adenosylcobinamide-GDP ribazoletransferase activity"/>
    <property type="evidence" value="ECO:0007669"/>
    <property type="project" value="UniProtKB-UniRule"/>
</dbReference>
<comment type="subcellular location">
    <subcellularLocation>
        <location evidence="2 19">Cell membrane</location>
        <topology evidence="2 19">Multi-pass membrane protein</topology>
    </subcellularLocation>
</comment>
<dbReference type="EC" id="2.7.8.26" evidence="5 19"/>